<reference evidence="1 2" key="1">
    <citation type="submission" date="2015-09" db="EMBL/GenBank/DDBJ databases">
        <title>Trachymyrmex zeteki WGS genome.</title>
        <authorList>
            <person name="Nygaard S."/>
            <person name="Hu H."/>
            <person name="Boomsma J."/>
            <person name="Zhang G."/>
        </authorList>
    </citation>
    <scope>NUCLEOTIDE SEQUENCE [LARGE SCALE GENOMIC DNA]</scope>
    <source>
        <strain evidence="1">Tzet28-1</strain>
        <tissue evidence="1">Whole body</tissue>
    </source>
</reference>
<evidence type="ECO:0000313" key="1">
    <source>
        <dbReference type="EMBL" id="KYQ59584.1"/>
    </source>
</evidence>
<protein>
    <recommendedName>
        <fullName evidence="3">DUF4817 domain-containing protein</fullName>
    </recommendedName>
</protein>
<organism evidence="1 2">
    <name type="scientific">Mycetomoellerius zeteki</name>
    <dbReference type="NCBI Taxonomy" id="64791"/>
    <lineage>
        <taxon>Eukaryota</taxon>
        <taxon>Metazoa</taxon>
        <taxon>Ecdysozoa</taxon>
        <taxon>Arthropoda</taxon>
        <taxon>Hexapoda</taxon>
        <taxon>Insecta</taxon>
        <taxon>Pterygota</taxon>
        <taxon>Neoptera</taxon>
        <taxon>Endopterygota</taxon>
        <taxon>Hymenoptera</taxon>
        <taxon>Apocrita</taxon>
        <taxon>Aculeata</taxon>
        <taxon>Formicoidea</taxon>
        <taxon>Formicidae</taxon>
        <taxon>Myrmicinae</taxon>
        <taxon>Mycetomoellerius</taxon>
    </lineage>
</organism>
<keyword evidence="2" id="KW-1185">Reference proteome</keyword>
<gene>
    <name evidence="1" type="ORF">ALC60_01391</name>
</gene>
<dbReference type="STRING" id="64791.A0A151XGQ5"/>
<dbReference type="EMBL" id="KQ982146">
    <property type="protein sequence ID" value="KYQ59584.1"/>
    <property type="molecule type" value="Genomic_DNA"/>
</dbReference>
<dbReference type="Proteomes" id="UP000075809">
    <property type="component" value="Unassembled WGS sequence"/>
</dbReference>
<proteinExistence type="predicted"/>
<accession>A0A151XGQ5</accession>
<evidence type="ECO:0008006" key="3">
    <source>
        <dbReference type="Google" id="ProtNLM"/>
    </source>
</evidence>
<name>A0A151XGQ5_9HYME</name>
<evidence type="ECO:0000313" key="2">
    <source>
        <dbReference type="Proteomes" id="UP000075809"/>
    </source>
</evidence>
<dbReference type="AlphaFoldDB" id="A0A151XGQ5"/>
<sequence>MHLTTTERITILMMREYGDKMRSHQESRILTYPNRDPISKATVYRTVSRFERTGSVAVEQRSGRSKTATNDDVVLEVLQSVENHHKPPSKIAQECNISRRSVMNILTVCMCARCESLYNCNKAMHKEINIIFSLRSRHNVFTILLLLLHLYEKMDGKQK</sequence>